<reference evidence="1 2" key="1">
    <citation type="journal article" date="2018" name="Nat. Genet.">
        <title>The Rosa genome provides new insights in the design of modern roses.</title>
        <authorList>
            <person name="Bendahmane M."/>
        </authorList>
    </citation>
    <scope>NUCLEOTIDE SEQUENCE [LARGE SCALE GENOMIC DNA]</scope>
    <source>
        <strain evidence="2">cv. Old Blush</strain>
    </source>
</reference>
<dbReference type="Gramene" id="PRQ23405">
    <property type="protein sequence ID" value="PRQ23405"/>
    <property type="gene ID" value="RchiOBHm_Chr6g0260981"/>
</dbReference>
<proteinExistence type="predicted"/>
<accession>A0A2P6PN96</accession>
<dbReference type="Proteomes" id="UP000238479">
    <property type="component" value="Chromosome 6"/>
</dbReference>
<evidence type="ECO:0000313" key="1">
    <source>
        <dbReference type="EMBL" id="PRQ23405.1"/>
    </source>
</evidence>
<name>A0A2P6PN96_ROSCH</name>
<organism evidence="1 2">
    <name type="scientific">Rosa chinensis</name>
    <name type="common">China rose</name>
    <dbReference type="NCBI Taxonomy" id="74649"/>
    <lineage>
        <taxon>Eukaryota</taxon>
        <taxon>Viridiplantae</taxon>
        <taxon>Streptophyta</taxon>
        <taxon>Embryophyta</taxon>
        <taxon>Tracheophyta</taxon>
        <taxon>Spermatophyta</taxon>
        <taxon>Magnoliopsida</taxon>
        <taxon>eudicotyledons</taxon>
        <taxon>Gunneridae</taxon>
        <taxon>Pentapetalae</taxon>
        <taxon>rosids</taxon>
        <taxon>fabids</taxon>
        <taxon>Rosales</taxon>
        <taxon>Rosaceae</taxon>
        <taxon>Rosoideae</taxon>
        <taxon>Rosoideae incertae sedis</taxon>
        <taxon>Rosa</taxon>
    </lineage>
</organism>
<protein>
    <submittedName>
        <fullName evidence="1">Uncharacterized protein</fullName>
    </submittedName>
</protein>
<dbReference type="AlphaFoldDB" id="A0A2P6PN96"/>
<keyword evidence="2" id="KW-1185">Reference proteome</keyword>
<gene>
    <name evidence="1" type="ORF">RchiOBHm_Chr6g0260981</name>
</gene>
<comment type="caution">
    <text evidence="1">The sequence shown here is derived from an EMBL/GenBank/DDBJ whole genome shotgun (WGS) entry which is preliminary data.</text>
</comment>
<dbReference type="EMBL" id="PDCK01000044">
    <property type="protein sequence ID" value="PRQ23405.1"/>
    <property type="molecule type" value="Genomic_DNA"/>
</dbReference>
<evidence type="ECO:0000313" key="2">
    <source>
        <dbReference type="Proteomes" id="UP000238479"/>
    </source>
</evidence>
<sequence>MHSDSASNVTPRLSFSLIFYITTLFHDVQHIFIYIICQVGGIGHLDQIL</sequence>